<evidence type="ECO:0000313" key="2">
    <source>
        <dbReference type="Proteomes" id="UP000430508"/>
    </source>
</evidence>
<accession>A0A857DG84</accession>
<dbReference type="AlphaFoldDB" id="A0A857DG84"/>
<dbReference type="EMBL" id="CP046996">
    <property type="protein sequence ID" value="QGZ99511.1"/>
    <property type="molecule type" value="Genomic_DNA"/>
</dbReference>
<name>A0A857DG84_9FIRM</name>
<organism evidence="1 2">
    <name type="scientific">Dehalobacter restrictus</name>
    <dbReference type="NCBI Taxonomy" id="55583"/>
    <lineage>
        <taxon>Bacteria</taxon>
        <taxon>Bacillati</taxon>
        <taxon>Bacillota</taxon>
        <taxon>Clostridia</taxon>
        <taxon>Eubacteriales</taxon>
        <taxon>Desulfitobacteriaceae</taxon>
        <taxon>Dehalobacter</taxon>
    </lineage>
</organism>
<gene>
    <name evidence="1" type="ORF">GQ588_01970</name>
</gene>
<evidence type="ECO:0000313" key="1">
    <source>
        <dbReference type="EMBL" id="QGZ99511.1"/>
    </source>
</evidence>
<dbReference type="Proteomes" id="UP000430508">
    <property type="component" value="Chromosome"/>
</dbReference>
<reference evidence="1 2" key="1">
    <citation type="submission" date="2019-12" db="EMBL/GenBank/DDBJ databases">
        <title>Sequence classification of anaerobic respiratory reductive dehalogenases: First we see many, then we see few.</title>
        <authorList>
            <person name="Molenda O."/>
            <person name="Puentes Jacome L.A."/>
            <person name="Cao X."/>
            <person name="Nesbo C.L."/>
            <person name="Tang S."/>
            <person name="Morson N."/>
            <person name="Patron J."/>
            <person name="Lomheim L."/>
            <person name="Wishart D.S."/>
            <person name="Edwards E.A."/>
        </authorList>
    </citation>
    <scope>NUCLEOTIDE SEQUENCE [LARGE SCALE GENOMIC DNA]</scope>
    <source>
        <strain evidence="1 2">12DCA</strain>
    </source>
</reference>
<proteinExistence type="predicted"/>
<dbReference type="RefSeq" id="WP_019226593.1">
    <property type="nucleotide sequence ID" value="NZ_CP046996.1"/>
</dbReference>
<protein>
    <submittedName>
        <fullName evidence="1">DUF2922 family protein</fullName>
    </submittedName>
</protein>
<dbReference type="InterPro" id="IPR021321">
    <property type="entry name" value="DUF2922"/>
</dbReference>
<dbReference type="Pfam" id="PF11148">
    <property type="entry name" value="DUF2922"/>
    <property type="match status" value="1"/>
</dbReference>
<sequence>MAVTTNRTARLTFATTGGNTFSLTVPQPREDILLTEAMDVMNALIAGGIFLTANGALTGVKDIKVIETTTNDLYDPPQV</sequence>